<accession>A0A4D4KEA5</accession>
<reference evidence="1 2" key="1">
    <citation type="journal article" date="2020" name="Int. J. Syst. Evol. Microbiol.">
        <title>Reclassification of Streptomyces castelarensis and Streptomyces sporoclivatus as later heterotypic synonyms of Streptomyces antimycoticus.</title>
        <authorList>
            <person name="Komaki H."/>
            <person name="Tamura T."/>
        </authorList>
    </citation>
    <scope>NUCLEOTIDE SEQUENCE [LARGE SCALE GENOMIC DNA]</scope>
    <source>
        <strain evidence="1 2">NBRC 12839</strain>
    </source>
</reference>
<dbReference type="InterPro" id="IPR036291">
    <property type="entry name" value="NAD(P)-bd_dom_sf"/>
</dbReference>
<dbReference type="RefSeq" id="WP_228053507.1">
    <property type="nucleotide sequence ID" value="NZ_BJHV01000001.1"/>
</dbReference>
<dbReference type="Gene3D" id="3.40.50.720">
    <property type="entry name" value="NAD(P)-binding Rossmann-like Domain"/>
    <property type="match status" value="1"/>
</dbReference>
<dbReference type="SUPFAM" id="SSF51735">
    <property type="entry name" value="NAD(P)-binding Rossmann-fold domains"/>
    <property type="match status" value="1"/>
</dbReference>
<sequence length="85" mass="8507">MIVVGRTEEKSRKTVAAAPPGSTVAARVADVSDAIAFLASADARFVNGVQLPVDGGTPGLLGPAPHVLSTPGGENRELFGILAAV</sequence>
<dbReference type="EMBL" id="BJHV01000001">
    <property type="protein sequence ID" value="GDY46662.1"/>
    <property type="molecule type" value="Genomic_DNA"/>
</dbReference>
<comment type="caution">
    <text evidence="1">The sequence shown here is derived from an EMBL/GenBank/DDBJ whole genome shotgun (WGS) entry which is preliminary data.</text>
</comment>
<protein>
    <submittedName>
        <fullName evidence="1">Uncharacterized protein</fullName>
    </submittedName>
</protein>
<dbReference type="Proteomes" id="UP000299290">
    <property type="component" value="Unassembled WGS sequence"/>
</dbReference>
<gene>
    <name evidence="1" type="ORF">SANT12839_075440</name>
</gene>
<keyword evidence="2" id="KW-1185">Reference proteome</keyword>
<evidence type="ECO:0000313" key="1">
    <source>
        <dbReference type="EMBL" id="GDY46662.1"/>
    </source>
</evidence>
<dbReference type="AlphaFoldDB" id="A0A4D4KEA5"/>
<organism evidence="1 2">
    <name type="scientific">Streptomyces antimycoticus</name>
    <dbReference type="NCBI Taxonomy" id="68175"/>
    <lineage>
        <taxon>Bacteria</taxon>
        <taxon>Bacillati</taxon>
        <taxon>Actinomycetota</taxon>
        <taxon>Actinomycetes</taxon>
        <taxon>Kitasatosporales</taxon>
        <taxon>Streptomycetaceae</taxon>
        <taxon>Streptomyces</taxon>
        <taxon>Streptomyces violaceusniger group</taxon>
    </lineage>
</organism>
<name>A0A4D4KEA5_9ACTN</name>
<proteinExistence type="predicted"/>
<evidence type="ECO:0000313" key="2">
    <source>
        <dbReference type="Proteomes" id="UP000299290"/>
    </source>
</evidence>